<keyword evidence="2" id="KW-0313">Glucose metabolism</keyword>
<dbReference type="RefSeq" id="WP_076410597.1">
    <property type="nucleotide sequence ID" value="NZ_AP028040.1"/>
</dbReference>
<evidence type="ECO:0008006" key="5">
    <source>
        <dbReference type="Google" id="ProtNLM"/>
    </source>
</evidence>
<evidence type="ECO:0000256" key="2">
    <source>
        <dbReference type="ARBA" id="ARBA00022526"/>
    </source>
</evidence>
<proteinExistence type="inferred from homology"/>
<keyword evidence="2" id="KW-0119">Carbohydrate metabolism</keyword>
<evidence type="ECO:0000313" key="3">
    <source>
        <dbReference type="EMBL" id="OMG90040.1"/>
    </source>
</evidence>
<comment type="caution">
    <text evidence="3">The sequence shown here is derived from an EMBL/GenBank/DDBJ whole genome shotgun (WGS) entry which is preliminary data.</text>
</comment>
<dbReference type="OrthoDB" id="9790815at2"/>
<dbReference type="InterPro" id="IPR011048">
    <property type="entry name" value="Haem_d1_sf"/>
</dbReference>
<evidence type="ECO:0000256" key="1">
    <source>
        <dbReference type="ARBA" id="ARBA00005564"/>
    </source>
</evidence>
<dbReference type="EMBL" id="MJMN01000008">
    <property type="protein sequence ID" value="OMG90040.1"/>
    <property type="molecule type" value="Genomic_DNA"/>
</dbReference>
<dbReference type="Gene3D" id="2.130.10.10">
    <property type="entry name" value="YVTN repeat-like/Quinoprotein amine dehydrogenase"/>
    <property type="match status" value="1"/>
</dbReference>
<dbReference type="PANTHER" id="PTHR30344">
    <property type="entry name" value="6-PHOSPHOGLUCONOLACTONASE-RELATED"/>
    <property type="match status" value="1"/>
</dbReference>
<dbReference type="InterPro" id="IPR019405">
    <property type="entry name" value="Lactonase_7-beta_prop"/>
</dbReference>
<accession>A0A1R1JW99</accession>
<reference evidence="3 4" key="1">
    <citation type="submission" date="2016-09" db="EMBL/GenBank/DDBJ databases">
        <title>Phylogenomics of Achromobacter.</title>
        <authorList>
            <person name="Jeukens J."/>
            <person name="Freschi L."/>
            <person name="Vincent A.T."/>
            <person name="Emond-Rheault J.-G."/>
            <person name="Kukavica-Ibrulj I."/>
            <person name="Charette S.J."/>
            <person name="Levesque R.C."/>
        </authorList>
    </citation>
    <scope>NUCLEOTIDE SEQUENCE [LARGE SCALE GENOMIC DNA]</scope>
    <source>
        <strain evidence="3 4">AUS488</strain>
    </source>
</reference>
<dbReference type="SUPFAM" id="SSF51004">
    <property type="entry name" value="C-terminal (heme d1) domain of cytochrome cd1-nitrite reductase"/>
    <property type="match status" value="1"/>
</dbReference>
<sequence>MHDPTLSSAPGSCMLAVGTYTEILPHVQGRGRGIHLLAFDGATASFHERQVLTGPVNPSYLCAAAGRLYGVSERERDAALEVYAIEAGGAALRPLGRIALPGAAPCHVSVNLPARQLYVSNYGSGELLCYALDAGGMPQGTPQVIARRGAGPRADRQEGPHLHYAAATGDGARVYLCDLGTDTIACHRVRPDGLAPMPERELRARPGAGPRHLALTADGALAAVVEELSNTVAVYALDEPAGERARASTLPRNWRGASAASAIRLHPDGELLYAANRGHDSVAVYRLRRAAPWLEPVGFIDVGGRAPRDIALTPDGAFLLVASQDDHFIRAWRIDPATGLAHAQGQPYPLASPACLCPLP</sequence>
<gene>
    <name evidence="3" type="ORF">BIZ92_22485</name>
</gene>
<dbReference type="InterPro" id="IPR015943">
    <property type="entry name" value="WD40/YVTN_repeat-like_dom_sf"/>
</dbReference>
<protein>
    <recommendedName>
        <fullName evidence="5">6-phosphogluconolactonase</fullName>
    </recommendedName>
</protein>
<dbReference type="PANTHER" id="PTHR30344:SF1">
    <property type="entry name" value="6-PHOSPHOGLUCONOLACTONASE"/>
    <property type="match status" value="1"/>
</dbReference>
<dbReference type="GO" id="GO:0017057">
    <property type="term" value="F:6-phosphogluconolactonase activity"/>
    <property type="evidence" value="ECO:0007669"/>
    <property type="project" value="TreeGrafter"/>
</dbReference>
<dbReference type="InterPro" id="IPR050282">
    <property type="entry name" value="Cycloisomerase_2"/>
</dbReference>
<evidence type="ECO:0000313" key="4">
    <source>
        <dbReference type="Proteomes" id="UP000187251"/>
    </source>
</evidence>
<name>A0A1R1JW99_ALCXX</name>
<organism evidence="3 4">
    <name type="scientific">Alcaligenes xylosoxydans xylosoxydans</name>
    <name type="common">Achromobacter xylosoxidans</name>
    <dbReference type="NCBI Taxonomy" id="85698"/>
    <lineage>
        <taxon>Bacteria</taxon>
        <taxon>Pseudomonadati</taxon>
        <taxon>Pseudomonadota</taxon>
        <taxon>Betaproteobacteria</taxon>
        <taxon>Burkholderiales</taxon>
        <taxon>Alcaligenaceae</taxon>
        <taxon>Achromobacter</taxon>
    </lineage>
</organism>
<dbReference type="GO" id="GO:0005829">
    <property type="term" value="C:cytosol"/>
    <property type="evidence" value="ECO:0007669"/>
    <property type="project" value="TreeGrafter"/>
</dbReference>
<dbReference type="Proteomes" id="UP000187251">
    <property type="component" value="Unassembled WGS sequence"/>
</dbReference>
<dbReference type="GO" id="GO:0006006">
    <property type="term" value="P:glucose metabolic process"/>
    <property type="evidence" value="ECO:0007669"/>
    <property type="project" value="UniProtKB-KW"/>
</dbReference>
<dbReference type="Pfam" id="PF10282">
    <property type="entry name" value="Lactonase"/>
    <property type="match status" value="1"/>
</dbReference>
<dbReference type="AlphaFoldDB" id="A0A1R1JW99"/>
<comment type="similarity">
    <text evidence="1">Belongs to the cycloisomerase 2 family.</text>
</comment>